<dbReference type="GO" id="GO:0005886">
    <property type="term" value="C:plasma membrane"/>
    <property type="evidence" value="ECO:0007669"/>
    <property type="project" value="UniProtKB-SubCell"/>
</dbReference>
<keyword evidence="3 5" id="KW-1133">Transmembrane helix</keyword>
<feature type="transmembrane region" description="Helical" evidence="5">
    <location>
        <begin position="399"/>
        <end position="421"/>
    </location>
</feature>
<dbReference type="EMBL" id="JAMWYS010000025">
    <property type="protein sequence ID" value="MCO4292654.1"/>
    <property type="molecule type" value="Genomic_DNA"/>
</dbReference>
<feature type="transmembrane region" description="Helical" evidence="5">
    <location>
        <begin position="120"/>
        <end position="142"/>
    </location>
</feature>
<organism evidence="8 9">
    <name type="scientific">Solitalea agri</name>
    <dbReference type="NCBI Taxonomy" id="2953739"/>
    <lineage>
        <taxon>Bacteria</taxon>
        <taxon>Pseudomonadati</taxon>
        <taxon>Bacteroidota</taxon>
        <taxon>Sphingobacteriia</taxon>
        <taxon>Sphingobacteriales</taxon>
        <taxon>Sphingobacteriaceae</taxon>
        <taxon>Solitalea</taxon>
    </lineage>
</organism>
<dbReference type="GO" id="GO:0050136">
    <property type="term" value="F:NADH dehydrogenase (quinone) (non-electrogenic) activity"/>
    <property type="evidence" value="ECO:0007669"/>
    <property type="project" value="UniProtKB-UniRule"/>
</dbReference>
<dbReference type="EC" id="7.1.1.-" evidence="5"/>
<evidence type="ECO:0000256" key="6">
    <source>
        <dbReference type="RuleBase" id="RU000320"/>
    </source>
</evidence>
<feature type="transmembrane region" description="Helical" evidence="5">
    <location>
        <begin position="361"/>
        <end position="384"/>
    </location>
</feature>
<dbReference type="GO" id="GO:0042773">
    <property type="term" value="P:ATP synthesis coupled electron transport"/>
    <property type="evidence" value="ECO:0007669"/>
    <property type="project" value="InterPro"/>
</dbReference>
<feature type="transmembrane region" description="Helical" evidence="5">
    <location>
        <begin position="154"/>
        <end position="174"/>
    </location>
</feature>
<dbReference type="GO" id="GO:0008137">
    <property type="term" value="F:NADH dehydrogenase (ubiquinone) activity"/>
    <property type="evidence" value="ECO:0007669"/>
    <property type="project" value="InterPro"/>
</dbReference>
<reference evidence="8" key="1">
    <citation type="submission" date="2022-06" db="EMBL/GenBank/DDBJ databases">
        <title>Solitalea sp. MAHUQ-68 isolated from rhizospheric soil.</title>
        <authorList>
            <person name="Huq M.A."/>
        </authorList>
    </citation>
    <scope>NUCLEOTIDE SEQUENCE</scope>
    <source>
        <strain evidence="8">MAHUQ-68</strain>
    </source>
</reference>
<dbReference type="InterPro" id="IPR010096">
    <property type="entry name" value="NADH-Q_OxRdtase_suN/2"/>
</dbReference>
<keyword evidence="5" id="KW-1278">Translocase</keyword>
<dbReference type="GO" id="GO:0048038">
    <property type="term" value="F:quinone binding"/>
    <property type="evidence" value="ECO:0007669"/>
    <property type="project" value="UniProtKB-KW"/>
</dbReference>
<feature type="domain" description="NADH:quinone oxidoreductase/Mrp antiporter transmembrane" evidence="7">
    <location>
        <begin position="117"/>
        <end position="411"/>
    </location>
</feature>
<proteinExistence type="inferred from homology"/>
<protein>
    <recommendedName>
        <fullName evidence="5">NADH-quinone oxidoreductase subunit N</fullName>
        <ecNumber evidence="5">7.1.1.-</ecNumber>
    </recommendedName>
    <alternativeName>
        <fullName evidence="5">NADH dehydrogenase I subunit N</fullName>
    </alternativeName>
    <alternativeName>
        <fullName evidence="5">NDH-1 subunit N</fullName>
    </alternativeName>
</protein>
<feature type="transmembrane region" description="Helical" evidence="5">
    <location>
        <begin position="442"/>
        <end position="470"/>
    </location>
</feature>
<dbReference type="InterPro" id="IPR001750">
    <property type="entry name" value="ND/Mrp_TM"/>
</dbReference>
<evidence type="ECO:0000313" key="8">
    <source>
        <dbReference type="EMBL" id="MCO4292654.1"/>
    </source>
</evidence>
<keyword evidence="4 5" id="KW-0472">Membrane</keyword>
<accession>A0A9X2F207</accession>
<comment type="function">
    <text evidence="5">NDH-1 shuttles electrons from NADH, via FMN and iron-sulfur (Fe-S) centers, to quinones in the respiratory chain. The immediate electron acceptor for the enzyme in this species is believed to be a menaquinone. Couples the redox reaction to proton translocation (for every two electrons transferred, four hydrogen ions are translocated across the cytoplasmic membrane), and thus conserves the redox energy in a proton gradient.</text>
</comment>
<keyword evidence="5" id="KW-1003">Cell membrane</keyword>
<comment type="subunit">
    <text evidence="5">NDH-1 is composed of 14 different subunits. Subunits NuoA, H, J, K, L, M, N constitute the membrane sector of the complex.</text>
</comment>
<dbReference type="AlphaFoldDB" id="A0A9X2F207"/>
<feature type="transmembrane region" description="Helical" evidence="5">
    <location>
        <begin position="194"/>
        <end position="221"/>
    </location>
</feature>
<evidence type="ECO:0000259" key="7">
    <source>
        <dbReference type="Pfam" id="PF00361"/>
    </source>
</evidence>
<dbReference type="NCBIfam" id="TIGR01770">
    <property type="entry name" value="NDH_I_N"/>
    <property type="match status" value="1"/>
</dbReference>
<comment type="similarity">
    <text evidence="5">Belongs to the complex I subunit 2 family.</text>
</comment>
<evidence type="ECO:0000256" key="4">
    <source>
        <dbReference type="ARBA" id="ARBA00023136"/>
    </source>
</evidence>
<feature type="transmembrane region" description="Helical" evidence="5">
    <location>
        <begin position="70"/>
        <end position="90"/>
    </location>
</feature>
<dbReference type="PANTHER" id="PTHR22773">
    <property type="entry name" value="NADH DEHYDROGENASE"/>
    <property type="match status" value="1"/>
</dbReference>
<feature type="transmembrane region" description="Helical" evidence="5">
    <location>
        <begin position="233"/>
        <end position="254"/>
    </location>
</feature>
<sequence>MPTADLVKLMPLIITSSGAILIMLLLALKPSHKVVQVSCLAVYLFDLIYVLSSSEAFTYHLFVIDGFGKLFMGLVLASGMTITLISYTYFNEKEENPKVFYVLLLLGTLGAQTLCISHHFISLFLGLEILSMALYALIAYLRNRSYAVEAGMKYLIMAAFSSAFLLFGMALIYAETGSMNFEQIAQITRSQQLVSPYLITGFGLLMVGAGFKLSVVPFHLWAADVYQGASIPVTAFIAIVSKGGMLIILFRLLGLTQLVTILPISTLLLIIAIASMLVGNLLALLQNNLKRILAYSSIANMGYLIAALLSIGADGLQTATLYTSIYFIALLAMFGVLSILSTKERDADSLNDVKGLFWHKPMLATIITVAMLSLAGIPLTAGFIGKFYILKAGVDTHQWLLMLTLILASVFGLFYYLKIIVALFTEYPQTVGETEQLHPVSYVLNGVALLILTFSLIYFGIFPTQIILYIQTILQY</sequence>
<evidence type="ECO:0000256" key="3">
    <source>
        <dbReference type="ARBA" id="ARBA00022989"/>
    </source>
</evidence>
<dbReference type="GO" id="GO:0012505">
    <property type="term" value="C:endomembrane system"/>
    <property type="evidence" value="ECO:0007669"/>
    <property type="project" value="UniProtKB-SubCell"/>
</dbReference>
<name>A0A9X2F207_9SPHI</name>
<dbReference type="HAMAP" id="MF_00445">
    <property type="entry name" value="NDH1_NuoN_1"/>
    <property type="match status" value="1"/>
</dbReference>
<keyword evidence="5" id="KW-0874">Quinone</keyword>
<comment type="catalytic activity">
    <reaction evidence="5">
        <text>a quinone + NADH + 5 H(+)(in) = a quinol + NAD(+) + 4 H(+)(out)</text>
        <dbReference type="Rhea" id="RHEA:57888"/>
        <dbReference type="ChEBI" id="CHEBI:15378"/>
        <dbReference type="ChEBI" id="CHEBI:24646"/>
        <dbReference type="ChEBI" id="CHEBI:57540"/>
        <dbReference type="ChEBI" id="CHEBI:57945"/>
        <dbReference type="ChEBI" id="CHEBI:132124"/>
    </reaction>
</comment>
<feature type="transmembrane region" description="Helical" evidence="5">
    <location>
        <begin position="260"/>
        <end position="285"/>
    </location>
</feature>
<evidence type="ECO:0000313" key="9">
    <source>
        <dbReference type="Proteomes" id="UP001155182"/>
    </source>
</evidence>
<dbReference type="Pfam" id="PF00361">
    <property type="entry name" value="Proton_antipo_M"/>
    <property type="match status" value="1"/>
</dbReference>
<feature type="transmembrane region" description="Helical" evidence="5">
    <location>
        <begin position="40"/>
        <end position="64"/>
    </location>
</feature>
<dbReference type="RefSeq" id="WP_252587148.1">
    <property type="nucleotide sequence ID" value="NZ_JAMWYS010000025.1"/>
</dbReference>
<gene>
    <name evidence="5" type="primary">nuoN</name>
    <name evidence="8" type="ORF">NF867_07260</name>
</gene>
<keyword evidence="9" id="KW-1185">Reference proteome</keyword>
<feature type="transmembrane region" description="Helical" evidence="5">
    <location>
        <begin position="319"/>
        <end position="340"/>
    </location>
</feature>
<feature type="transmembrane region" description="Helical" evidence="5">
    <location>
        <begin position="99"/>
        <end position="114"/>
    </location>
</feature>
<evidence type="ECO:0000256" key="1">
    <source>
        <dbReference type="ARBA" id="ARBA00004127"/>
    </source>
</evidence>
<comment type="subcellular location">
    <subcellularLocation>
        <location evidence="5">Cell membrane</location>
        <topology evidence="5">Multi-pass membrane protein</topology>
    </subcellularLocation>
    <subcellularLocation>
        <location evidence="1">Endomembrane system</location>
        <topology evidence="1">Multi-pass membrane protein</topology>
    </subcellularLocation>
    <subcellularLocation>
        <location evidence="6">Membrane</location>
        <topology evidence="6">Multi-pass membrane protein</topology>
    </subcellularLocation>
</comment>
<feature type="transmembrane region" description="Helical" evidence="5">
    <location>
        <begin position="292"/>
        <end position="313"/>
    </location>
</feature>
<evidence type="ECO:0000256" key="2">
    <source>
        <dbReference type="ARBA" id="ARBA00022692"/>
    </source>
</evidence>
<dbReference type="Proteomes" id="UP001155182">
    <property type="component" value="Unassembled WGS sequence"/>
</dbReference>
<keyword evidence="2 5" id="KW-0812">Transmembrane</keyword>
<feature type="transmembrane region" description="Helical" evidence="5">
    <location>
        <begin position="6"/>
        <end position="28"/>
    </location>
</feature>
<keyword evidence="5" id="KW-0813">Transport</keyword>
<evidence type="ECO:0000256" key="5">
    <source>
        <dbReference type="HAMAP-Rule" id="MF_00445"/>
    </source>
</evidence>
<comment type="caution">
    <text evidence="8">The sequence shown here is derived from an EMBL/GenBank/DDBJ whole genome shotgun (WGS) entry which is preliminary data.</text>
</comment>
<keyword evidence="5" id="KW-0520">NAD</keyword>